<dbReference type="AlphaFoldDB" id="A0A0E0LS85"/>
<dbReference type="HOGENOM" id="CLU_082858_2_0_1"/>
<reference evidence="1" key="1">
    <citation type="submission" date="2015-04" db="UniProtKB">
        <authorList>
            <consortium name="EnsemblPlants"/>
        </authorList>
    </citation>
    <scope>IDENTIFICATION</scope>
</reference>
<reference evidence="1" key="2">
    <citation type="submission" date="2018-05" db="EMBL/GenBank/DDBJ databases">
        <title>OpunRS2 (Oryza punctata Reference Sequence Version 2).</title>
        <authorList>
            <person name="Zhang J."/>
            <person name="Kudrna D."/>
            <person name="Lee S."/>
            <person name="Talag J."/>
            <person name="Welchert J."/>
            <person name="Wing R.A."/>
        </authorList>
    </citation>
    <scope>NUCLEOTIDE SEQUENCE [LARGE SCALE GENOMIC DNA]</scope>
</reference>
<dbReference type="EnsemblPlants" id="OPUNC08G05550.1">
    <property type="protein sequence ID" value="OPUNC08G05550.1"/>
    <property type="gene ID" value="OPUNC08G05550"/>
</dbReference>
<dbReference type="InterPro" id="IPR032675">
    <property type="entry name" value="LRR_dom_sf"/>
</dbReference>
<dbReference type="STRING" id="4537.A0A0E0LS85"/>
<dbReference type="SUPFAM" id="SSF52058">
    <property type="entry name" value="L domain-like"/>
    <property type="match status" value="1"/>
</dbReference>
<dbReference type="Gene3D" id="3.80.10.10">
    <property type="entry name" value="Ribonuclease Inhibitor"/>
    <property type="match status" value="1"/>
</dbReference>
<name>A0A0E0LS85_ORYPU</name>
<evidence type="ECO:0000313" key="1">
    <source>
        <dbReference type="EnsemblPlants" id="OPUNC08G05550.1"/>
    </source>
</evidence>
<dbReference type="Gramene" id="OPUNC08G05550.1">
    <property type="protein sequence ID" value="OPUNC08G05550.1"/>
    <property type="gene ID" value="OPUNC08G05550"/>
</dbReference>
<sequence>MAASCSWAGWCSRVHGLQQLRLRLSKQQERIQSKTLNEEMDWCLCAHANAVAALNAILGRWGKKASPAWNISGEPCSGAAIDGTDIDDSATINPGITCDCSFNNRTVCHITKLNLQQNYLTGPVPSFIGKLTFLQYL</sequence>
<evidence type="ECO:0008006" key="3">
    <source>
        <dbReference type="Google" id="ProtNLM"/>
    </source>
</evidence>
<evidence type="ECO:0000313" key="2">
    <source>
        <dbReference type="Proteomes" id="UP000026962"/>
    </source>
</evidence>
<dbReference type="Proteomes" id="UP000026962">
    <property type="component" value="Chromosome 8"/>
</dbReference>
<accession>A0A0E0LS85</accession>
<proteinExistence type="predicted"/>
<organism evidence="1">
    <name type="scientific">Oryza punctata</name>
    <name type="common">Red rice</name>
    <dbReference type="NCBI Taxonomy" id="4537"/>
    <lineage>
        <taxon>Eukaryota</taxon>
        <taxon>Viridiplantae</taxon>
        <taxon>Streptophyta</taxon>
        <taxon>Embryophyta</taxon>
        <taxon>Tracheophyta</taxon>
        <taxon>Spermatophyta</taxon>
        <taxon>Magnoliopsida</taxon>
        <taxon>Liliopsida</taxon>
        <taxon>Poales</taxon>
        <taxon>Poaceae</taxon>
        <taxon>BOP clade</taxon>
        <taxon>Oryzoideae</taxon>
        <taxon>Oryzeae</taxon>
        <taxon>Oryzinae</taxon>
        <taxon>Oryza</taxon>
    </lineage>
</organism>
<keyword evidence="2" id="KW-1185">Reference proteome</keyword>
<protein>
    <recommendedName>
        <fullName evidence="3">Leucine-rich repeat-containing N-terminal plant-type domain-containing protein</fullName>
    </recommendedName>
</protein>
<dbReference type="OMA" id="CLCAHAN"/>